<evidence type="ECO:0000259" key="1">
    <source>
        <dbReference type="PROSITE" id="PS51704"/>
    </source>
</evidence>
<gene>
    <name evidence="2" type="ORF">WDS16_21580</name>
</gene>
<name>A0ABZ2PFA6_9NOCA</name>
<dbReference type="EMBL" id="CP147846">
    <property type="protein sequence ID" value="WXG67787.1"/>
    <property type="molecule type" value="Genomic_DNA"/>
</dbReference>
<dbReference type="PANTHER" id="PTHR46211:SF13">
    <property type="entry name" value="GLYCEROPHOSPHODIESTER PHOSPHODIESTERASE 1-RELATED"/>
    <property type="match status" value="1"/>
</dbReference>
<evidence type="ECO:0000313" key="3">
    <source>
        <dbReference type="Proteomes" id="UP001432000"/>
    </source>
</evidence>
<dbReference type="SUPFAM" id="SSF51695">
    <property type="entry name" value="PLC-like phosphodiesterases"/>
    <property type="match status" value="1"/>
</dbReference>
<sequence length="253" mass="27433">MSGDRRGPFVVAHRGASEEKKEHTLAAYDLALREGADGLECDVRLTRDGHIVCVHDRRVDRTSTGTGIVSELDYETLKGFDYGDGAEPADLLTLADLISLVLDWNSKPTKLFIETKHPVRYGSLIESKVLAELHRFGIAQPASADHSRAVIMSFAPTAVWRVRRSAPMLPTVLLGDTSHYLGGGAATTVGATAVGPSIKSLREHPSIVDRAAASGRATYCWTVDEKADVELCRELGVGWIATNNPGRTKAWLE</sequence>
<dbReference type="InterPro" id="IPR030395">
    <property type="entry name" value="GP_PDE_dom"/>
</dbReference>
<dbReference type="RefSeq" id="WP_338887566.1">
    <property type="nucleotide sequence ID" value="NZ_CP147846.1"/>
</dbReference>
<protein>
    <submittedName>
        <fullName evidence="2">Glycerophosphodiester phosphodiesterase family protein</fullName>
    </submittedName>
</protein>
<dbReference type="PROSITE" id="PS51704">
    <property type="entry name" value="GP_PDE"/>
    <property type="match status" value="1"/>
</dbReference>
<proteinExistence type="predicted"/>
<dbReference type="Pfam" id="PF03009">
    <property type="entry name" value="GDPD"/>
    <property type="match status" value="1"/>
</dbReference>
<organism evidence="2 3">
    <name type="scientific">Rhodococcus sovatensis</name>
    <dbReference type="NCBI Taxonomy" id="1805840"/>
    <lineage>
        <taxon>Bacteria</taxon>
        <taxon>Bacillati</taxon>
        <taxon>Actinomycetota</taxon>
        <taxon>Actinomycetes</taxon>
        <taxon>Mycobacteriales</taxon>
        <taxon>Nocardiaceae</taxon>
        <taxon>Rhodococcus</taxon>
    </lineage>
</organism>
<feature type="domain" description="GP-PDE" evidence="1">
    <location>
        <begin position="8"/>
        <end position="252"/>
    </location>
</feature>
<reference evidence="2 3" key="1">
    <citation type="submission" date="2024-03" db="EMBL/GenBank/DDBJ databases">
        <title>Natural products discovery in diverse microorganisms through a two-stage MS feature dereplication strategy.</title>
        <authorList>
            <person name="Zhang R."/>
        </authorList>
    </citation>
    <scope>NUCLEOTIDE SEQUENCE [LARGE SCALE GENOMIC DNA]</scope>
    <source>
        <strain evidence="2 3">18930</strain>
    </source>
</reference>
<accession>A0ABZ2PFA6</accession>
<keyword evidence="3" id="KW-1185">Reference proteome</keyword>
<dbReference type="Gene3D" id="3.20.20.190">
    <property type="entry name" value="Phosphatidylinositol (PI) phosphodiesterase"/>
    <property type="match status" value="1"/>
</dbReference>
<dbReference type="InterPro" id="IPR017946">
    <property type="entry name" value="PLC-like_Pdiesterase_TIM-brl"/>
</dbReference>
<dbReference type="PANTHER" id="PTHR46211">
    <property type="entry name" value="GLYCEROPHOSPHORYL DIESTER PHOSPHODIESTERASE"/>
    <property type="match status" value="1"/>
</dbReference>
<dbReference type="Proteomes" id="UP001432000">
    <property type="component" value="Chromosome"/>
</dbReference>
<evidence type="ECO:0000313" key="2">
    <source>
        <dbReference type="EMBL" id="WXG67787.1"/>
    </source>
</evidence>